<dbReference type="Proteomes" id="UP000799772">
    <property type="component" value="Unassembled WGS sequence"/>
</dbReference>
<dbReference type="SMART" id="SM00385">
    <property type="entry name" value="CYCLIN"/>
    <property type="match status" value="1"/>
</dbReference>
<evidence type="ECO:0000313" key="6">
    <source>
        <dbReference type="EMBL" id="KAF2101700.1"/>
    </source>
</evidence>
<dbReference type="PANTHER" id="PTHR10026">
    <property type="entry name" value="CYCLIN"/>
    <property type="match status" value="1"/>
</dbReference>
<evidence type="ECO:0000313" key="7">
    <source>
        <dbReference type="Proteomes" id="UP000799772"/>
    </source>
</evidence>
<keyword evidence="3" id="KW-0195">Cyclin</keyword>
<feature type="region of interest" description="Disordered" evidence="4">
    <location>
        <begin position="405"/>
        <end position="503"/>
    </location>
</feature>
<organism evidence="6 7">
    <name type="scientific">Rhizodiscina lignyota</name>
    <dbReference type="NCBI Taxonomy" id="1504668"/>
    <lineage>
        <taxon>Eukaryota</taxon>
        <taxon>Fungi</taxon>
        <taxon>Dikarya</taxon>
        <taxon>Ascomycota</taxon>
        <taxon>Pezizomycotina</taxon>
        <taxon>Dothideomycetes</taxon>
        <taxon>Pleosporomycetidae</taxon>
        <taxon>Aulographales</taxon>
        <taxon>Rhizodiscinaceae</taxon>
        <taxon>Rhizodiscina</taxon>
    </lineage>
</organism>
<feature type="domain" description="Cyclin-like" evidence="5">
    <location>
        <begin position="56"/>
        <end position="159"/>
    </location>
</feature>
<dbReference type="EMBL" id="ML978123">
    <property type="protein sequence ID" value="KAF2101700.1"/>
    <property type="molecule type" value="Genomic_DNA"/>
</dbReference>
<feature type="compositionally biased region" description="Low complexity" evidence="4">
    <location>
        <begin position="302"/>
        <end position="320"/>
    </location>
</feature>
<dbReference type="Gene3D" id="1.10.472.10">
    <property type="entry name" value="Cyclin-like"/>
    <property type="match status" value="2"/>
</dbReference>
<comment type="caution">
    <text evidence="6">The sequence shown here is derived from an EMBL/GenBank/DDBJ whole genome shotgun (WGS) entry which is preliminary data.</text>
</comment>
<feature type="region of interest" description="Disordered" evidence="4">
    <location>
        <begin position="301"/>
        <end position="356"/>
    </location>
</feature>
<dbReference type="OrthoDB" id="4951845at2759"/>
<evidence type="ECO:0000259" key="5">
    <source>
        <dbReference type="SMART" id="SM00385"/>
    </source>
</evidence>
<dbReference type="SUPFAM" id="SSF47954">
    <property type="entry name" value="Cyclin-like"/>
    <property type="match status" value="2"/>
</dbReference>
<dbReference type="InterPro" id="IPR013763">
    <property type="entry name" value="Cyclin-like_dom"/>
</dbReference>
<dbReference type="GO" id="GO:0006357">
    <property type="term" value="P:regulation of transcription by RNA polymerase II"/>
    <property type="evidence" value="ECO:0007669"/>
    <property type="project" value="InterPro"/>
</dbReference>
<reference evidence="6" key="1">
    <citation type="journal article" date="2020" name="Stud. Mycol.">
        <title>101 Dothideomycetes genomes: a test case for predicting lifestyles and emergence of pathogens.</title>
        <authorList>
            <person name="Haridas S."/>
            <person name="Albert R."/>
            <person name="Binder M."/>
            <person name="Bloem J."/>
            <person name="Labutti K."/>
            <person name="Salamov A."/>
            <person name="Andreopoulos B."/>
            <person name="Baker S."/>
            <person name="Barry K."/>
            <person name="Bills G."/>
            <person name="Bluhm B."/>
            <person name="Cannon C."/>
            <person name="Castanera R."/>
            <person name="Culley D."/>
            <person name="Daum C."/>
            <person name="Ezra D."/>
            <person name="Gonzalez J."/>
            <person name="Henrissat B."/>
            <person name="Kuo A."/>
            <person name="Liang C."/>
            <person name="Lipzen A."/>
            <person name="Lutzoni F."/>
            <person name="Magnuson J."/>
            <person name="Mondo S."/>
            <person name="Nolan M."/>
            <person name="Ohm R."/>
            <person name="Pangilinan J."/>
            <person name="Park H.-J."/>
            <person name="Ramirez L."/>
            <person name="Alfaro M."/>
            <person name="Sun H."/>
            <person name="Tritt A."/>
            <person name="Yoshinaga Y."/>
            <person name="Zwiers L.-H."/>
            <person name="Turgeon B."/>
            <person name="Goodwin S."/>
            <person name="Spatafora J."/>
            <person name="Crous P."/>
            <person name="Grigoriev I."/>
        </authorList>
    </citation>
    <scope>NUCLEOTIDE SEQUENCE</scope>
    <source>
        <strain evidence="6">CBS 133067</strain>
    </source>
</reference>
<proteinExistence type="inferred from homology"/>
<evidence type="ECO:0000256" key="2">
    <source>
        <dbReference type="ARBA" id="ARBA00014912"/>
    </source>
</evidence>
<accession>A0A9P4IM07</accession>
<feature type="compositionally biased region" description="Polar residues" evidence="4">
    <location>
        <begin position="327"/>
        <end position="352"/>
    </location>
</feature>
<dbReference type="Pfam" id="PF00134">
    <property type="entry name" value="Cyclin_N"/>
    <property type="match status" value="1"/>
</dbReference>
<sequence>MAPAMPLTPKDDLPGPHPSFIEVAKSYIFEQQIRQCMAIIHMNENREEAVRLQGVNWIDQVRKALQLPVKTFHTAVVYYHKFRLVHSDSEYQYQDAAAAALFAACKIEDTLKKSREILCAAHNIKHPAQEWFTPDDPVSTPVFEQPSKVIIGLERLMLEANGFDFRNRHPDTMCVKLAKWCGFQKEDGMTAYYICIDLYRTFAPLKQTTTCMAIASVELAARLRDFPLDRVVGENGLEYDRWVVTRAEIMETLLDLLDLYTHNKQYTIIGNEFPLDKFIAVRIALNQEVTAKNLPRYTNWRSAPVSDADSSSPTTTKKPANGVKTPASRNGLTPRSPTRDTPATQPSPTAGISPSAVYATRQIGARGQEGTVRFMLDAVRAIKEKELVERYFRVEEEEYEVEIEVANPPARNTSADKTGGRRDGDRERERDRDRDVRSHGRDRDIVREKERERERERDRHGEREGHRERERDRSPRRDRDGYRERDRYAERERERERDRERRR</sequence>
<protein>
    <recommendedName>
        <fullName evidence="2">RNA polymerase II holoenzyme cyclin-like subunit</fullName>
    </recommendedName>
</protein>
<feature type="compositionally biased region" description="Basic and acidic residues" evidence="4">
    <location>
        <begin position="418"/>
        <end position="503"/>
    </location>
</feature>
<comment type="similarity">
    <text evidence="1">Belongs to the cyclin family. Cyclin C subfamily.</text>
</comment>
<dbReference type="InterPro" id="IPR006671">
    <property type="entry name" value="Cyclin_N"/>
</dbReference>
<evidence type="ECO:0000256" key="3">
    <source>
        <dbReference type="RuleBase" id="RU000383"/>
    </source>
</evidence>
<dbReference type="InterPro" id="IPR043198">
    <property type="entry name" value="Cyclin/Ssn8"/>
</dbReference>
<evidence type="ECO:0000256" key="4">
    <source>
        <dbReference type="SAM" id="MobiDB-lite"/>
    </source>
</evidence>
<gene>
    <name evidence="6" type="ORF">NA57DRAFT_35316</name>
</gene>
<dbReference type="AlphaFoldDB" id="A0A9P4IM07"/>
<dbReference type="GO" id="GO:0016538">
    <property type="term" value="F:cyclin-dependent protein serine/threonine kinase regulator activity"/>
    <property type="evidence" value="ECO:0007669"/>
    <property type="project" value="InterPro"/>
</dbReference>
<keyword evidence="7" id="KW-1185">Reference proteome</keyword>
<evidence type="ECO:0000256" key="1">
    <source>
        <dbReference type="ARBA" id="ARBA00008638"/>
    </source>
</evidence>
<dbReference type="InterPro" id="IPR036915">
    <property type="entry name" value="Cyclin-like_sf"/>
</dbReference>
<dbReference type="FunFam" id="1.10.472.10:FF:000073">
    <property type="entry name" value="C-type cyclin"/>
    <property type="match status" value="1"/>
</dbReference>
<name>A0A9P4IM07_9PEZI</name>